<dbReference type="PANTHER" id="PTHR43198:SF2">
    <property type="entry name" value="SI:CH1073-67J19.1-RELATED"/>
    <property type="match status" value="1"/>
</dbReference>
<evidence type="ECO:0000256" key="3">
    <source>
        <dbReference type="PIRSR" id="PIRSR003170-1"/>
    </source>
</evidence>
<feature type="active site" description="Proton donor" evidence="3">
    <location>
        <position position="216"/>
    </location>
</feature>
<reference evidence="6 7" key="1">
    <citation type="submission" date="2010-01" db="EMBL/GenBank/DDBJ databases">
        <title>The complete genome of Thermobispora bispora DSM 43833.</title>
        <authorList>
            <consortium name="US DOE Joint Genome Institute (JGI-PGF)"/>
            <person name="Lucas S."/>
            <person name="Copeland A."/>
            <person name="Lapidus A."/>
            <person name="Glavina del Rio T."/>
            <person name="Dalin E."/>
            <person name="Tice H."/>
            <person name="Bruce D."/>
            <person name="Goodwin L."/>
            <person name="Pitluck S."/>
            <person name="Kyrpides N."/>
            <person name="Mavromatis K."/>
            <person name="Ivanova N."/>
            <person name="Mikhailova N."/>
            <person name="Chertkov O."/>
            <person name="Brettin T."/>
            <person name="Detter J.C."/>
            <person name="Han C."/>
            <person name="Larimer F."/>
            <person name="Land M."/>
            <person name="Hauser L."/>
            <person name="Markowitz V."/>
            <person name="Cheng J.-F."/>
            <person name="Hugenholtz P."/>
            <person name="Woyke T."/>
            <person name="Wu D."/>
            <person name="Jando M."/>
            <person name="Schneider S."/>
            <person name="Klenk H.-P."/>
            <person name="Eisen J.A."/>
        </authorList>
    </citation>
    <scope>NUCLEOTIDE SEQUENCE [LARGE SCALE GENOMIC DNA]</scope>
    <source>
        <strain evidence="7">ATCC 19993 / DSM 43833 / CBS 139.67 / JCM 10125 / KCTC 9307 / NBRC 14880 / R51</strain>
    </source>
</reference>
<dbReference type="GO" id="GO:0005829">
    <property type="term" value="C:cytosol"/>
    <property type="evidence" value="ECO:0007669"/>
    <property type="project" value="TreeGrafter"/>
</dbReference>
<dbReference type="GO" id="GO:0050334">
    <property type="term" value="F:thiaminase activity"/>
    <property type="evidence" value="ECO:0007669"/>
    <property type="project" value="UniProtKB-UniRule"/>
</dbReference>
<proteinExistence type="inferred from homology"/>
<dbReference type="InterPro" id="IPR026285">
    <property type="entry name" value="TenA_E"/>
</dbReference>
<dbReference type="Pfam" id="PF03070">
    <property type="entry name" value="TENA_THI-4"/>
    <property type="match status" value="1"/>
</dbReference>
<evidence type="ECO:0000259" key="5">
    <source>
        <dbReference type="Pfam" id="PF03070"/>
    </source>
</evidence>
<dbReference type="RefSeq" id="WP_013131553.1">
    <property type="nucleotide sequence ID" value="NC_014165.1"/>
</dbReference>
<dbReference type="eggNOG" id="COG0819">
    <property type="taxonomic scope" value="Bacteria"/>
</dbReference>
<dbReference type="InterPro" id="IPR050967">
    <property type="entry name" value="Thiamine_Salvage_TenA"/>
</dbReference>
<comment type="similarity">
    <text evidence="2">Belongs to the TenA family.</text>
</comment>
<dbReference type="GO" id="GO:0009228">
    <property type="term" value="P:thiamine biosynthetic process"/>
    <property type="evidence" value="ECO:0007669"/>
    <property type="project" value="UniProtKB-KW"/>
</dbReference>
<dbReference type="OrthoDB" id="3711545at2"/>
<comment type="catalytic activity">
    <reaction evidence="2">
        <text>4-amino-5-aminomethyl-2-methylpyrimidine + H2O = 4-amino-5-hydroxymethyl-2-methylpyrimidine + NH4(+)</text>
        <dbReference type="Rhea" id="RHEA:31799"/>
        <dbReference type="ChEBI" id="CHEBI:15377"/>
        <dbReference type="ChEBI" id="CHEBI:16892"/>
        <dbReference type="ChEBI" id="CHEBI:28938"/>
        <dbReference type="ChEBI" id="CHEBI:63416"/>
        <dbReference type="EC" id="3.5.99.2"/>
    </reaction>
</comment>
<comment type="catalytic activity">
    <reaction evidence="2">
        <text>thiamine + H2O = 5-(2-hydroxyethyl)-4-methylthiazole + 4-amino-5-hydroxymethyl-2-methylpyrimidine + H(+)</text>
        <dbReference type="Rhea" id="RHEA:17509"/>
        <dbReference type="ChEBI" id="CHEBI:15377"/>
        <dbReference type="ChEBI" id="CHEBI:15378"/>
        <dbReference type="ChEBI" id="CHEBI:16892"/>
        <dbReference type="ChEBI" id="CHEBI:17957"/>
        <dbReference type="ChEBI" id="CHEBI:18385"/>
        <dbReference type="EC" id="3.5.99.2"/>
    </reaction>
</comment>
<dbReference type="STRING" id="469371.Tbis_1301"/>
<dbReference type="PANTHER" id="PTHR43198">
    <property type="entry name" value="BIFUNCTIONAL TH2 PROTEIN"/>
    <property type="match status" value="1"/>
</dbReference>
<dbReference type="EMBL" id="CP001874">
    <property type="protein sequence ID" value="ADG88020.1"/>
    <property type="molecule type" value="Genomic_DNA"/>
</dbReference>
<dbReference type="UniPathway" id="UPA00060"/>
<name>D6Y9A0_THEBD</name>
<protein>
    <recommendedName>
        <fullName evidence="2">Aminopyrimidine aminohydrolase</fullName>
        <ecNumber evidence="2">3.5.99.2</ecNumber>
    </recommendedName>
</protein>
<dbReference type="InterPro" id="IPR004305">
    <property type="entry name" value="Thiaminase-2/PQQC"/>
</dbReference>
<accession>D6Y9A0</accession>
<comment type="pathway">
    <text evidence="1 2">Cofactor biosynthesis; thiamine diphosphate biosynthesis.</text>
</comment>
<dbReference type="Proteomes" id="UP000006640">
    <property type="component" value="Chromosome"/>
</dbReference>
<feature type="binding site" evidence="4">
    <location>
        <position position="96"/>
    </location>
    <ligand>
        <name>substrate</name>
    </ligand>
</feature>
<keyword evidence="7" id="KW-1185">Reference proteome</keyword>
<dbReference type="AlphaFoldDB" id="D6Y9A0"/>
<feature type="domain" description="Thiaminase-2/PQQC" evidence="5">
    <location>
        <begin position="26"/>
        <end position="223"/>
    </location>
</feature>
<keyword evidence="2" id="KW-0378">Hydrolase</keyword>
<dbReference type="EC" id="3.5.99.2" evidence="2"/>
<comment type="function">
    <text evidence="2">Catalyzes an amino-pyrimidine hydrolysis reaction at the C5' of the pyrimidine moiety of thiamine compounds, a reaction that is part of a thiamine salvage pathway. Thus, catalyzes the conversion of 4-amino-5-aminomethyl-2-methylpyrimidine to 4-amino-5-hydroxymethyl-2-methylpyrimidine (HMP).</text>
</comment>
<dbReference type="Gene3D" id="1.20.910.10">
    <property type="entry name" value="Heme oxygenase-like"/>
    <property type="match status" value="1"/>
</dbReference>
<feature type="binding site" evidence="4">
    <location>
        <position position="57"/>
    </location>
    <ligand>
        <name>substrate</name>
    </ligand>
</feature>
<evidence type="ECO:0000313" key="6">
    <source>
        <dbReference type="EMBL" id="ADG88020.1"/>
    </source>
</evidence>
<evidence type="ECO:0000256" key="2">
    <source>
        <dbReference type="PIRNR" id="PIRNR003170"/>
    </source>
</evidence>
<dbReference type="SUPFAM" id="SSF48613">
    <property type="entry name" value="Heme oxygenase-like"/>
    <property type="match status" value="1"/>
</dbReference>
<dbReference type="PIRSF" id="PIRSF003170">
    <property type="entry name" value="Pet18p"/>
    <property type="match status" value="1"/>
</dbReference>
<dbReference type="CDD" id="cd19358">
    <property type="entry name" value="TenA_E_Spr0628-like"/>
    <property type="match status" value="1"/>
</dbReference>
<sequence length="225" mass="25401">MTAIPAYHEWRATAADPAFTEWLRSAAEPDWSAVIDHPFATAIIRGEADMRRYLVQDFQFVDSFTALLGAAVATAESFESRARIGRFLGQIAADTERGYFHRALTALGAGTGPAKPEPVTEEFLSLMDETRRSQRYPLILTVLCVAEWTYLGWASRAEFPLPENFIHREWIELHSGPEFAGWVAFLRDELDRIGPSLAEEEQAEVLGLFRRATELERRFFDMAAG</sequence>
<feature type="binding site" evidence="4">
    <location>
        <position position="147"/>
    </location>
    <ligand>
        <name>substrate</name>
    </ligand>
</feature>
<organism evidence="6 7">
    <name type="scientific">Thermobispora bispora (strain ATCC 19993 / DSM 43833 / CBS 139.67 / JCM 10125 / KCTC 9307 / NBRC 14880 / R51)</name>
    <dbReference type="NCBI Taxonomy" id="469371"/>
    <lineage>
        <taxon>Bacteria</taxon>
        <taxon>Bacillati</taxon>
        <taxon>Actinomycetota</taxon>
        <taxon>Actinomycetes</taxon>
        <taxon>Streptosporangiales</taxon>
        <taxon>Streptosporangiaceae</taxon>
        <taxon>Thermobispora</taxon>
    </lineage>
</organism>
<dbReference type="InterPro" id="IPR016084">
    <property type="entry name" value="Haem_Oase-like_multi-hlx"/>
</dbReference>
<evidence type="ECO:0000256" key="1">
    <source>
        <dbReference type="ARBA" id="ARBA00004948"/>
    </source>
</evidence>
<evidence type="ECO:0000313" key="7">
    <source>
        <dbReference type="Proteomes" id="UP000006640"/>
    </source>
</evidence>
<evidence type="ECO:0000256" key="4">
    <source>
        <dbReference type="PIRSR" id="PIRSR003170-2"/>
    </source>
</evidence>
<gene>
    <name evidence="6" type="ordered locus">Tbis_1301</name>
</gene>
<dbReference type="KEGG" id="tbi:Tbis_1301"/>
<keyword evidence="2" id="KW-0784">Thiamine biosynthesis</keyword>
<dbReference type="GO" id="GO:0009229">
    <property type="term" value="P:thiamine diphosphate biosynthetic process"/>
    <property type="evidence" value="ECO:0007669"/>
    <property type="project" value="UniProtKB-UniPathway"/>
</dbReference>
<dbReference type="HOGENOM" id="CLU_077537_0_1_11"/>